<organism evidence="1 2">
    <name type="scientific">Aspergillus costaricaensis CBS 115574</name>
    <dbReference type="NCBI Taxonomy" id="1448317"/>
    <lineage>
        <taxon>Eukaryota</taxon>
        <taxon>Fungi</taxon>
        <taxon>Dikarya</taxon>
        <taxon>Ascomycota</taxon>
        <taxon>Pezizomycotina</taxon>
        <taxon>Eurotiomycetes</taxon>
        <taxon>Eurotiomycetidae</taxon>
        <taxon>Eurotiales</taxon>
        <taxon>Aspergillaceae</taxon>
        <taxon>Aspergillus</taxon>
        <taxon>Aspergillus subgen. Circumdati</taxon>
    </lineage>
</organism>
<reference evidence="1" key="1">
    <citation type="submission" date="2018-02" db="EMBL/GenBank/DDBJ databases">
        <title>The genomes of Aspergillus section Nigri reveals drivers in fungal speciation.</title>
        <authorList>
            <consortium name="DOE Joint Genome Institute"/>
            <person name="Vesth T.C."/>
            <person name="Nybo J."/>
            <person name="Theobald S."/>
            <person name="Brandl J."/>
            <person name="Frisvad J.C."/>
            <person name="Nielsen K.F."/>
            <person name="Lyhne E.K."/>
            <person name="Kogle M.E."/>
            <person name="Kuo A."/>
            <person name="Riley R."/>
            <person name="Clum A."/>
            <person name="Nolan M."/>
            <person name="Lipzen A."/>
            <person name="Salamov A."/>
            <person name="Henrissat B."/>
            <person name="Wiebenga A."/>
            <person name="De vries R.P."/>
            <person name="Grigoriev I.V."/>
            <person name="Mortensen U.H."/>
            <person name="Andersen M.R."/>
            <person name="Baker S.E."/>
        </authorList>
    </citation>
    <scope>NUCLEOTIDE SEQUENCE</scope>
    <source>
        <strain evidence="1">CBS 115574</strain>
    </source>
</reference>
<keyword evidence="2" id="KW-1185">Reference proteome</keyword>
<gene>
    <name evidence="1" type="ORF">BO79DRAFT_208650</name>
</gene>
<proteinExistence type="predicted"/>
<protein>
    <submittedName>
        <fullName evidence="1">Ankyrin</fullName>
    </submittedName>
</protein>
<name>A0ACD1IHV3_9EURO</name>
<evidence type="ECO:0000313" key="1">
    <source>
        <dbReference type="EMBL" id="RAK89970.1"/>
    </source>
</evidence>
<evidence type="ECO:0000313" key="2">
    <source>
        <dbReference type="Proteomes" id="UP000249748"/>
    </source>
</evidence>
<sequence length="227" mass="24401">MVTLTPDTIDDLIYSARAGELQDLQTDLTTLATQTSTSPAHIIAAAIDTAPQEEGGSGSSLLHYPAANGNLEILTYLLTTLTTLPSRPEITKVLNHRNYSGNTPLHWAALNTHLECVKALVEAGADVGVKNDAGLDAVFLAERADWKTQEEGGAEDDNGHEEVEVEIGGEGGEQKQDAGEMTRGRQVVEWLLSSEKAAESLEKAASKEKDEKKGEQEEEGEKMDTTN</sequence>
<accession>A0ACD1IHV3</accession>
<dbReference type="Proteomes" id="UP000249748">
    <property type="component" value="Unassembled WGS sequence"/>
</dbReference>
<dbReference type="EMBL" id="KZ824546">
    <property type="protein sequence ID" value="RAK89970.1"/>
    <property type="molecule type" value="Genomic_DNA"/>
</dbReference>